<keyword evidence="1" id="KW-0812">Transmembrane</keyword>
<feature type="transmembrane region" description="Helical" evidence="1">
    <location>
        <begin position="50"/>
        <end position="70"/>
    </location>
</feature>
<comment type="caution">
    <text evidence="2">The sequence shown here is derived from an EMBL/GenBank/DDBJ whole genome shotgun (WGS) entry which is preliminary data.</text>
</comment>
<dbReference type="Proteomes" id="UP000216498">
    <property type="component" value="Unassembled WGS sequence"/>
</dbReference>
<sequence>MDFDMNYMIPTISLTISIPTALYLVIKIIYRTKIEMVLEDKYKNKINQIIEIVILSMFLATLISIGSYMIEKVPNFISNSLPYILLVILLIFTISFVVQLIALAINEFREIKKKKCLFNFYKVIFIIEYLSILLLNGGLLVLNERNLELNEIILTVITFGVMYMMILIIFRFSFNQVKVKSKDYYEVTLINENINETLKELILLYTLNKKLLIMKEKLDEEKDINDLKVFYVYYFQEGFVLKYKEHFTKKENIKKN</sequence>
<evidence type="ECO:0000313" key="2">
    <source>
        <dbReference type="EMBL" id="OZU88231.1"/>
    </source>
</evidence>
<keyword evidence="3" id="KW-1185">Reference proteome</keyword>
<reference evidence="2 3" key="1">
    <citation type="submission" date="2017-08" db="EMBL/GenBank/DDBJ databases">
        <title>Virgibacillus indicus sp. nov. and Virgibacillus profoundi sp. nov, two moderately halophilic bacteria isolated from marine sediment by using the Microfluidic Streak Plate.</title>
        <authorList>
            <person name="Xu B."/>
            <person name="Hu B."/>
            <person name="Wang J."/>
            <person name="Zhu Y."/>
            <person name="Huang L."/>
            <person name="Du W."/>
            <person name="Huang Y."/>
        </authorList>
    </citation>
    <scope>NUCLEOTIDE SEQUENCE [LARGE SCALE GENOMIC DNA]</scope>
    <source>
        <strain evidence="2 3">IO3-P2-C2</strain>
    </source>
</reference>
<dbReference type="OrthoDB" id="9920856at2"/>
<proteinExistence type="predicted"/>
<feature type="transmembrane region" description="Helical" evidence="1">
    <location>
        <begin position="152"/>
        <end position="174"/>
    </location>
</feature>
<name>A0A265N8U4_9BACI</name>
<evidence type="ECO:0000256" key="1">
    <source>
        <dbReference type="SAM" id="Phobius"/>
    </source>
</evidence>
<feature type="transmembrane region" description="Helical" evidence="1">
    <location>
        <begin position="117"/>
        <end position="140"/>
    </location>
</feature>
<keyword evidence="1" id="KW-0472">Membrane</keyword>
<gene>
    <name evidence="2" type="ORF">CIL03_11290</name>
</gene>
<dbReference type="EMBL" id="NPMS01000005">
    <property type="protein sequence ID" value="OZU88231.1"/>
    <property type="molecule type" value="Genomic_DNA"/>
</dbReference>
<keyword evidence="1" id="KW-1133">Transmembrane helix</keyword>
<feature type="transmembrane region" description="Helical" evidence="1">
    <location>
        <begin position="12"/>
        <end position="30"/>
    </location>
</feature>
<organism evidence="2 3">
    <name type="scientific">Virgibacillus indicus</name>
    <dbReference type="NCBI Taxonomy" id="2024554"/>
    <lineage>
        <taxon>Bacteria</taxon>
        <taxon>Bacillati</taxon>
        <taxon>Bacillota</taxon>
        <taxon>Bacilli</taxon>
        <taxon>Bacillales</taxon>
        <taxon>Bacillaceae</taxon>
        <taxon>Virgibacillus</taxon>
    </lineage>
</organism>
<dbReference type="AlphaFoldDB" id="A0A265N8U4"/>
<evidence type="ECO:0000313" key="3">
    <source>
        <dbReference type="Proteomes" id="UP000216498"/>
    </source>
</evidence>
<feature type="transmembrane region" description="Helical" evidence="1">
    <location>
        <begin position="82"/>
        <end position="105"/>
    </location>
</feature>
<protein>
    <submittedName>
        <fullName evidence="2">Uncharacterized protein</fullName>
    </submittedName>
</protein>
<accession>A0A265N8U4</accession>
<dbReference type="RefSeq" id="WP_094885970.1">
    <property type="nucleotide sequence ID" value="NZ_NPMS01000005.1"/>
</dbReference>